<dbReference type="InterPro" id="IPR050832">
    <property type="entry name" value="Bact_Acetyltransf"/>
</dbReference>
<evidence type="ECO:0000259" key="3">
    <source>
        <dbReference type="PROSITE" id="PS51186"/>
    </source>
</evidence>
<protein>
    <submittedName>
        <fullName evidence="4">Aminoalkylphosphonic acid N-acetyltransferase</fullName>
    </submittedName>
</protein>
<dbReference type="Pfam" id="PF00583">
    <property type="entry name" value="Acetyltransf_1"/>
    <property type="match status" value="1"/>
</dbReference>
<sequence>MANSHIFEARSEADIRRCHAVMHELRPHLAEEPFVQQVLRQQEQGFRLAALEAEGSVRAVTGFRLQEMLAHGRILYVDDLVTAEKERSSGWGEQLFQWLLQQAREGGCAHLQLDSGSWRHGAHRFYFRQGMHISSYHFTMPC</sequence>
<dbReference type="InterPro" id="IPR000182">
    <property type="entry name" value="GNAT_dom"/>
</dbReference>
<evidence type="ECO:0000256" key="2">
    <source>
        <dbReference type="ARBA" id="ARBA00023315"/>
    </source>
</evidence>
<dbReference type="Gene3D" id="3.40.630.30">
    <property type="match status" value="1"/>
</dbReference>
<dbReference type="STRING" id="1279009.ADICEAN_03546"/>
<dbReference type="PANTHER" id="PTHR43877">
    <property type="entry name" value="AMINOALKYLPHOSPHONATE N-ACETYLTRANSFERASE-RELATED-RELATED"/>
    <property type="match status" value="1"/>
</dbReference>
<evidence type="ECO:0000313" key="5">
    <source>
        <dbReference type="Proteomes" id="UP000011910"/>
    </source>
</evidence>
<comment type="caution">
    <text evidence="4">The sequence shown here is derived from an EMBL/GenBank/DDBJ whole genome shotgun (WGS) entry which is preliminary data.</text>
</comment>
<keyword evidence="2" id="KW-0012">Acyltransferase</keyword>
<feature type="domain" description="N-acetyltransferase" evidence="3">
    <location>
        <begin position="4"/>
        <end position="142"/>
    </location>
</feature>
<dbReference type="CDD" id="cd04301">
    <property type="entry name" value="NAT_SF"/>
    <property type="match status" value="1"/>
</dbReference>
<organism evidence="4 5">
    <name type="scientific">Cesiribacter andamanensis AMV16</name>
    <dbReference type="NCBI Taxonomy" id="1279009"/>
    <lineage>
        <taxon>Bacteria</taxon>
        <taxon>Pseudomonadati</taxon>
        <taxon>Bacteroidota</taxon>
        <taxon>Cytophagia</taxon>
        <taxon>Cytophagales</taxon>
        <taxon>Cesiribacteraceae</taxon>
        <taxon>Cesiribacter</taxon>
    </lineage>
</organism>
<dbReference type="OrthoDB" id="9805924at2"/>
<gene>
    <name evidence="4" type="ORF">ADICEAN_03546</name>
</gene>
<proteinExistence type="predicted"/>
<dbReference type="Proteomes" id="UP000011910">
    <property type="component" value="Unassembled WGS sequence"/>
</dbReference>
<evidence type="ECO:0000256" key="1">
    <source>
        <dbReference type="ARBA" id="ARBA00022679"/>
    </source>
</evidence>
<name>M7MY09_9BACT</name>
<dbReference type="PANTHER" id="PTHR43877:SF2">
    <property type="entry name" value="AMINOALKYLPHOSPHONATE N-ACETYLTRANSFERASE-RELATED"/>
    <property type="match status" value="1"/>
</dbReference>
<keyword evidence="5" id="KW-1185">Reference proteome</keyword>
<evidence type="ECO:0000313" key="4">
    <source>
        <dbReference type="EMBL" id="EMR01318.1"/>
    </source>
</evidence>
<keyword evidence="1 4" id="KW-0808">Transferase</keyword>
<accession>M7MY09</accession>
<dbReference type="SUPFAM" id="SSF55729">
    <property type="entry name" value="Acyl-CoA N-acyltransferases (Nat)"/>
    <property type="match status" value="1"/>
</dbReference>
<dbReference type="GO" id="GO:0016747">
    <property type="term" value="F:acyltransferase activity, transferring groups other than amino-acyl groups"/>
    <property type="evidence" value="ECO:0007669"/>
    <property type="project" value="InterPro"/>
</dbReference>
<dbReference type="PROSITE" id="PS51186">
    <property type="entry name" value="GNAT"/>
    <property type="match status" value="1"/>
</dbReference>
<dbReference type="RefSeq" id="WP_009196927.1">
    <property type="nucleotide sequence ID" value="NZ_AODQ01000125.1"/>
</dbReference>
<dbReference type="InterPro" id="IPR016181">
    <property type="entry name" value="Acyl_CoA_acyltransferase"/>
</dbReference>
<reference evidence="4 5" key="1">
    <citation type="journal article" date="2013" name="Genome Announc.">
        <title>Draft Genome Sequence of Cesiribacter andamanensis Strain AMV16T, Isolated from a Soil Sample from a Mud Volcano in the Andaman Islands, India.</title>
        <authorList>
            <person name="Shivaji S."/>
            <person name="Ara S."/>
            <person name="Begum Z."/>
            <person name="Srinivas T.N."/>
            <person name="Singh A."/>
            <person name="Kumar Pinnaka A."/>
        </authorList>
    </citation>
    <scope>NUCLEOTIDE SEQUENCE [LARGE SCALE GENOMIC DNA]</scope>
    <source>
        <strain evidence="4 5">AMV16</strain>
    </source>
</reference>
<dbReference type="eggNOG" id="COG0456">
    <property type="taxonomic scope" value="Bacteria"/>
</dbReference>
<dbReference type="AlphaFoldDB" id="M7MY09"/>
<dbReference type="EMBL" id="AODQ01000125">
    <property type="protein sequence ID" value="EMR01318.1"/>
    <property type="molecule type" value="Genomic_DNA"/>
</dbReference>